<dbReference type="GO" id="GO:0005737">
    <property type="term" value="C:cytoplasm"/>
    <property type="evidence" value="ECO:0007669"/>
    <property type="project" value="TreeGrafter"/>
</dbReference>
<evidence type="ECO:0000313" key="2">
    <source>
        <dbReference type="EMBL" id="GEM41295.1"/>
    </source>
</evidence>
<dbReference type="InterPro" id="IPR051908">
    <property type="entry name" value="Ribosomal_N-acetyltransferase"/>
</dbReference>
<feature type="domain" description="N-acetyltransferase" evidence="1">
    <location>
        <begin position="76"/>
        <end position="236"/>
    </location>
</feature>
<proteinExistence type="predicted"/>
<dbReference type="InterPro" id="IPR000182">
    <property type="entry name" value="GNAT_dom"/>
</dbReference>
<dbReference type="SUPFAM" id="SSF55729">
    <property type="entry name" value="Acyl-CoA N-acyltransferases (Nat)"/>
    <property type="match status" value="1"/>
</dbReference>
<dbReference type="Gene3D" id="3.40.630.30">
    <property type="match status" value="1"/>
</dbReference>
<dbReference type="Pfam" id="PF13302">
    <property type="entry name" value="Acetyltransf_3"/>
    <property type="match status" value="1"/>
</dbReference>
<dbReference type="PANTHER" id="PTHR43441">
    <property type="entry name" value="RIBOSOMAL-PROTEIN-SERINE ACETYLTRANSFERASE"/>
    <property type="match status" value="1"/>
</dbReference>
<name>A0A511MKY6_9NOCA</name>
<dbReference type="PROSITE" id="PS51186">
    <property type="entry name" value="GNAT"/>
    <property type="match status" value="1"/>
</dbReference>
<dbReference type="PANTHER" id="PTHR43441:SF10">
    <property type="entry name" value="ACETYLTRANSFERASE"/>
    <property type="match status" value="1"/>
</dbReference>
<evidence type="ECO:0000259" key="1">
    <source>
        <dbReference type="PROSITE" id="PS51186"/>
    </source>
</evidence>
<dbReference type="Proteomes" id="UP000321424">
    <property type="component" value="Unassembled WGS sequence"/>
</dbReference>
<evidence type="ECO:0000313" key="3">
    <source>
        <dbReference type="Proteomes" id="UP000321424"/>
    </source>
</evidence>
<dbReference type="AlphaFoldDB" id="A0A511MKY6"/>
<dbReference type="GO" id="GO:1990189">
    <property type="term" value="F:protein N-terminal-serine acetyltransferase activity"/>
    <property type="evidence" value="ECO:0007669"/>
    <property type="project" value="TreeGrafter"/>
</dbReference>
<accession>A0A511MKY6</accession>
<organism evidence="2 3">
    <name type="scientific">Nocardia ninae NBRC 108245</name>
    <dbReference type="NCBI Taxonomy" id="1210091"/>
    <lineage>
        <taxon>Bacteria</taxon>
        <taxon>Bacillati</taxon>
        <taxon>Actinomycetota</taxon>
        <taxon>Actinomycetes</taxon>
        <taxon>Mycobacteriales</taxon>
        <taxon>Nocardiaceae</taxon>
        <taxon>Nocardia</taxon>
    </lineage>
</organism>
<dbReference type="InterPro" id="IPR016181">
    <property type="entry name" value="Acyl_CoA_acyltransferase"/>
</dbReference>
<reference evidence="2 3" key="1">
    <citation type="submission" date="2019-07" db="EMBL/GenBank/DDBJ databases">
        <title>Whole genome shotgun sequence of Nocardia ninae NBRC 108245.</title>
        <authorList>
            <person name="Hosoyama A."/>
            <person name="Uohara A."/>
            <person name="Ohji S."/>
            <person name="Ichikawa N."/>
        </authorList>
    </citation>
    <scope>NUCLEOTIDE SEQUENCE [LARGE SCALE GENOMIC DNA]</scope>
    <source>
        <strain evidence="2 3">NBRC 108245</strain>
    </source>
</reference>
<sequence length="240" mass="26192">MPAGWCDLVRWAVRRAGVTSLGGPVRRCVAGAVRSRAAGRCDLAGKPMGSRLRQNYLPRPALPAHDGYVLISDGVIALRPITVADAEAHLAGEDDELARWLNGGRGTLETVVRHFDRCVRRWQDNAAGRTFAVLDVASGTLVGTVDVHTRQPYLIERQANLAYGIYPDWRKRGFATRAVELACRFLAESGLADEAVIRVDPENHASAAVAQRAGFEYSHTSEDDGPIDCYLRCVVERSAP</sequence>
<keyword evidence="3" id="KW-1185">Reference proteome</keyword>
<gene>
    <name evidence="2" type="ORF">NN4_58140</name>
</gene>
<protein>
    <recommendedName>
        <fullName evidence="1">N-acetyltransferase domain-containing protein</fullName>
    </recommendedName>
</protein>
<comment type="caution">
    <text evidence="2">The sequence shown here is derived from an EMBL/GenBank/DDBJ whole genome shotgun (WGS) entry which is preliminary data.</text>
</comment>
<dbReference type="GO" id="GO:0008999">
    <property type="term" value="F:protein-N-terminal-alanine acetyltransferase activity"/>
    <property type="evidence" value="ECO:0007669"/>
    <property type="project" value="TreeGrafter"/>
</dbReference>
<dbReference type="EMBL" id="BJXA01000048">
    <property type="protein sequence ID" value="GEM41295.1"/>
    <property type="molecule type" value="Genomic_DNA"/>
</dbReference>